<dbReference type="Gene3D" id="3.10.510.20">
    <property type="entry name" value="YcgL domain"/>
    <property type="match status" value="1"/>
</dbReference>
<dbReference type="STRING" id="1137799.GZ78_16555"/>
<evidence type="ECO:0000313" key="3">
    <source>
        <dbReference type="EMBL" id="KEQ17403.1"/>
    </source>
</evidence>
<dbReference type="AlphaFoldDB" id="A0A081NG30"/>
<name>A0A081NG30_9GAMM</name>
<dbReference type="InterPro" id="IPR038068">
    <property type="entry name" value="YcgL-like_sf"/>
</dbReference>
<evidence type="ECO:0000259" key="2">
    <source>
        <dbReference type="PROSITE" id="PS51648"/>
    </source>
</evidence>
<evidence type="ECO:0000313" key="4">
    <source>
        <dbReference type="Proteomes" id="UP000028073"/>
    </source>
</evidence>
<dbReference type="RefSeq" id="WP_034837627.1">
    <property type="nucleotide sequence ID" value="NZ_JOKH01000003.1"/>
</dbReference>
<dbReference type="HAMAP" id="MF_01866">
    <property type="entry name" value="UPF0745"/>
    <property type="match status" value="1"/>
</dbReference>
<dbReference type="SUPFAM" id="SSF160191">
    <property type="entry name" value="YcgL-like"/>
    <property type="match status" value="1"/>
</dbReference>
<dbReference type="Pfam" id="PF05166">
    <property type="entry name" value="YcgL"/>
    <property type="match status" value="1"/>
</dbReference>
<dbReference type="PANTHER" id="PTHR38109:SF1">
    <property type="entry name" value="PROTEIN YCGL"/>
    <property type="match status" value="1"/>
</dbReference>
<comment type="caution">
    <text evidence="3">The sequence shown here is derived from an EMBL/GenBank/DDBJ whole genome shotgun (WGS) entry which is preliminary data.</text>
</comment>
<proteinExistence type="inferred from homology"/>
<accession>A0A081NG30</accession>
<dbReference type="PANTHER" id="PTHR38109">
    <property type="entry name" value="PROTEIN YCGL"/>
    <property type="match status" value="1"/>
</dbReference>
<reference evidence="3 4" key="1">
    <citation type="submission" date="2014-06" db="EMBL/GenBank/DDBJ databases">
        <title>Whole Genome Sequences of Three Symbiotic Endozoicomonas Bacteria.</title>
        <authorList>
            <person name="Neave M.J."/>
            <person name="Apprill A."/>
            <person name="Voolstra C.R."/>
        </authorList>
    </citation>
    <scope>NUCLEOTIDE SEQUENCE [LARGE SCALE GENOMIC DNA]</scope>
    <source>
        <strain evidence="3 4">DSM 25634</strain>
    </source>
</reference>
<feature type="domain" description="YcgL" evidence="2">
    <location>
        <begin position="4"/>
        <end position="88"/>
    </location>
</feature>
<keyword evidence="4" id="KW-1185">Reference proteome</keyword>
<dbReference type="EMBL" id="JOKH01000003">
    <property type="protein sequence ID" value="KEQ17403.1"/>
    <property type="molecule type" value="Genomic_DNA"/>
</dbReference>
<dbReference type="PROSITE" id="PS51648">
    <property type="entry name" value="YCGL"/>
    <property type="match status" value="1"/>
</dbReference>
<protein>
    <recommendedName>
        <fullName evidence="1">YcgL domain-containing protein GZ78_16555</fullName>
    </recommendedName>
</protein>
<evidence type="ECO:0000256" key="1">
    <source>
        <dbReference type="HAMAP-Rule" id="MF_01866"/>
    </source>
</evidence>
<sequence>MSKLIASIFKSSKRNEMYLYVEKRDQLEKVPEALHQAFGKATHVMDVLLTPERKLARADVEQVISEIEEKGFYLQMPPAEEDYIQHLPEELLSFNDPV</sequence>
<dbReference type="OrthoDB" id="7062382at2"/>
<dbReference type="InterPro" id="IPR027354">
    <property type="entry name" value="YcgL_dom"/>
</dbReference>
<organism evidence="3 4">
    <name type="scientific">Endozoicomonas numazuensis</name>
    <dbReference type="NCBI Taxonomy" id="1137799"/>
    <lineage>
        <taxon>Bacteria</taxon>
        <taxon>Pseudomonadati</taxon>
        <taxon>Pseudomonadota</taxon>
        <taxon>Gammaproteobacteria</taxon>
        <taxon>Oceanospirillales</taxon>
        <taxon>Endozoicomonadaceae</taxon>
        <taxon>Endozoicomonas</taxon>
    </lineage>
</organism>
<dbReference type="eggNOG" id="COG3100">
    <property type="taxonomic scope" value="Bacteria"/>
</dbReference>
<gene>
    <name evidence="3" type="ORF">GZ78_16555</name>
</gene>
<dbReference type="Proteomes" id="UP000028073">
    <property type="component" value="Unassembled WGS sequence"/>
</dbReference>